<feature type="region of interest" description="Disordered" evidence="1">
    <location>
        <begin position="28"/>
        <end position="48"/>
    </location>
</feature>
<feature type="non-terminal residue" evidence="2">
    <location>
        <position position="48"/>
    </location>
</feature>
<dbReference type="EMBL" id="ANOF01000080">
    <property type="protein sequence ID" value="EMI26941.1"/>
    <property type="molecule type" value="Genomic_DNA"/>
</dbReference>
<sequence length="48" mass="5159">MLNLPLASLARPGGRAVFKCCASDALRTPPEQREGSESERSVRFPAEG</sequence>
<dbReference type="AlphaFoldDB" id="M5S665"/>
<comment type="caution">
    <text evidence="2">The sequence shown here is derived from an EMBL/GenBank/DDBJ whole genome shotgun (WGS) entry which is preliminary data.</text>
</comment>
<name>M5S665_9BACT</name>
<accession>M5S665</accession>
<organism evidence="2 3">
    <name type="scientific">Rhodopirellula europaea SH398</name>
    <dbReference type="NCBI Taxonomy" id="1263868"/>
    <lineage>
        <taxon>Bacteria</taxon>
        <taxon>Pseudomonadati</taxon>
        <taxon>Planctomycetota</taxon>
        <taxon>Planctomycetia</taxon>
        <taxon>Pirellulales</taxon>
        <taxon>Pirellulaceae</taxon>
        <taxon>Rhodopirellula</taxon>
    </lineage>
</organism>
<dbReference type="Proteomes" id="UP000011996">
    <property type="component" value="Unassembled WGS sequence"/>
</dbReference>
<feature type="compositionally biased region" description="Basic and acidic residues" evidence="1">
    <location>
        <begin position="30"/>
        <end position="42"/>
    </location>
</feature>
<gene>
    <name evidence="2" type="ORF">RESH_02466</name>
</gene>
<reference evidence="2 3" key="1">
    <citation type="journal article" date="2013" name="Mar. Genomics">
        <title>Expression of sulfatases in Rhodopirellula baltica and the diversity of sulfatases in the genus Rhodopirellula.</title>
        <authorList>
            <person name="Wegner C.E."/>
            <person name="Richter-Heitmann T."/>
            <person name="Klindworth A."/>
            <person name="Klockow C."/>
            <person name="Richter M."/>
            <person name="Achstetter T."/>
            <person name="Glockner F.O."/>
            <person name="Harder J."/>
        </authorList>
    </citation>
    <scope>NUCLEOTIDE SEQUENCE [LARGE SCALE GENOMIC DNA]</scope>
    <source>
        <strain evidence="2 3">SH398</strain>
    </source>
</reference>
<evidence type="ECO:0000313" key="2">
    <source>
        <dbReference type="EMBL" id="EMI26941.1"/>
    </source>
</evidence>
<evidence type="ECO:0000313" key="3">
    <source>
        <dbReference type="Proteomes" id="UP000011996"/>
    </source>
</evidence>
<protein>
    <submittedName>
        <fullName evidence="2">Uncharacterized protein</fullName>
    </submittedName>
</protein>
<proteinExistence type="predicted"/>
<evidence type="ECO:0000256" key="1">
    <source>
        <dbReference type="SAM" id="MobiDB-lite"/>
    </source>
</evidence>